<keyword evidence="1" id="KW-0472">Membrane</keyword>
<dbReference type="PANTHER" id="PTHR36485">
    <property type="entry name" value="OS01G0939000 PROTEIN"/>
    <property type="match status" value="1"/>
</dbReference>
<dbReference type="EMBL" id="JACTNZ010000005">
    <property type="protein sequence ID" value="KAG5548851.1"/>
    <property type="molecule type" value="Genomic_DNA"/>
</dbReference>
<reference evidence="2" key="1">
    <citation type="submission" date="2020-08" db="EMBL/GenBank/DDBJ databases">
        <title>Plant Genome Project.</title>
        <authorList>
            <person name="Zhang R.-G."/>
        </authorList>
    </citation>
    <scope>NUCLEOTIDE SEQUENCE</scope>
    <source>
        <strain evidence="2">WSP0</strain>
        <tissue evidence="2">Leaf</tissue>
    </source>
</reference>
<keyword evidence="1" id="KW-0812">Transmembrane</keyword>
<sequence>MLPPRTEFRGWFFLIFGCASFSGFFYVVIISNFLPPSDNALISAIQNDRPPRDGLCLGISTMTRKRR</sequence>
<comment type="caution">
    <text evidence="2">The sequence shown here is derived from an EMBL/GenBank/DDBJ whole genome shotgun (WGS) entry which is preliminary data.</text>
</comment>
<accession>A0AAV6K8P4</accession>
<name>A0AAV6K8P4_9ERIC</name>
<dbReference type="AlphaFoldDB" id="A0AAV6K8P4"/>
<evidence type="ECO:0000256" key="1">
    <source>
        <dbReference type="SAM" id="Phobius"/>
    </source>
</evidence>
<dbReference type="Proteomes" id="UP000823749">
    <property type="component" value="Chromosome 5"/>
</dbReference>
<proteinExistence type="predicted"/>
<feature type="transmembrane region" description="Helical" evidence="1">
    <location>
        <begin position="12"/>
        <end position="34"/>
    </location>
</feature>
<keyword evidence="1" id="KW-1133">Transmembrane helix</keyword>
<protein>
    <submittedName>
        <fullName evidence="2">Uncharacterized protein</fullName>
    </submittedName>
</protein>
<keyword evidence="3" id="KW-1185">Reference proteome</keyword>
<evidence type="ECO:0000313" key="2">
    <source>
        <dbReference type="EMBL" id="KAG5548851.1"/>
    </source>
</evidence>
<organism evidence="2 3">
    <name type="scientific">Rhododendron griersonianum</name>
    <dbReference type="NCBI Taxonomy" id="479676"/>
    <lineage>
        <taxon>Eukaryota</taxon>
        <taxon>Viridiplantae</taxon>
        <taxon>Streptophyta</taxon>
        <taxon>Embryophyta</taxon>
        <taxon>Tracheophyta</taxon>
        <taxon>Spermatophyta</taxon>
        <taxon>Magnoliopsida</taxon>
        <taxon>eudicotyledons</taxon>
        <taxon>Gunneridae</taxon>
        <taxon>Pentapetalae</taxon>
        <taxon>asterids</taxon>
        <taxon>Ericales</taxon>
        <taxon>Ericaceae</taxon>
        <taxon>Ericoideae</taxon>
        <taxon>Rhodoreae</taxon>
        <taxon>Rhododendron</taxon>
    </lineage>
</organism>
<gene>
    <name evidence="2" type="ORF">RHGRI_014267</name>
</gene>
<dbReference type="PANTHER" id="PTHR36485:SF1">
    <property type="entry name" value="TRANSMEMBRANE PROTEIN"/>
    <property type="match status" value="1"/>
</dbReference>
<evidence type="ECO:0000313" key="3">
    <source>
        <dbReference type="Proteomes" id="UP000823749"/>
    </source>
</evidence>